<name>A0AAN0T350_HEYCO</name>
<evidence type="ECO:0000256" key="4">
    <source>
        <dbReference type="ARBA" id="ARBA00022807"/>
    </source>
</evidence>
<dbReference type="InterPro" id="IPR057812">
    <property type="entry name" value="SH3_YKFC_2nd"/>
</dbReference>
<evidence type="ECO:0000256" key="5">
    <source>
        <dbReference type="SAM" id="MobiDB-lite"/>
    </source>
</evidence>
<protein>
    <submittedName>
        <fullName evidence="7">Peptidase P60</fullName>
    </submittedName>
</protein>
<dbReference type="Gene3D" id="3.90.1720.10">
    <property type="entry name" value="endopeptidase domain like (from Nostoc punctiforme)"/>
    <property type="match status" value="1"/>
</dbReference>
<keyword evidence="3" id="KW-0378">Hydrolase</keyword>
<keyword evidence="2" id="KW-0645">Protease</keyword>
<reference evidence="8" key="1">
    <citation type="submission" date="2015-01" db="EMBL/GenBank/DDBJ databases">
        <title>Comparative genome analysis of Bacillus coagulans HM-08, Clostridium butyricum HM-68, Bacillus subtilis HM-66 and Bacillus paralicheniformis BL-09.</title>
        <authorList>
            <person name="Zhang H."/>
        </authorList>
    </citation>
    <scope>NUCLEOTIDE SEQUENCE [LARGE SCALE GENOMIC DNA]</scope>
    <source>
        <strain evidence="8">HM-08</strain>
    </source>
</reference>
<dbReference type="PANTHER" id="PTHR47053:SF3">
    <property type="entry name" value="GAMMA-D-GLUTAMYL-L-LYSINE DIPEPTIDYL-PEPTIDASE"/>
    <property type="match status" value="1"/>
</dbReference>
<dbReference type="GO" id="GO:0008234">
    <property type="term" value="F:cysteine-type peptidase activity"/>
    <property type="evidence" value="ECO:0007669"/>
    <property type="project" value="UniProtKB-KW"/>
</dbReference>
<keyword evidence="8" id="KW-1185">Reference proteome</keyword>
<evidence type="ECO:0000259" key="6">
    <source>
        <dbReference type="PROSITE" id="PS51935"/>
    </source>
</evidence>
<gene>
    <name evidence="7" type="ORF">SB48_HM08orf01678</name>
</gene>
<keyword evidence="4" id="KW-0788">Thiol protease</keyword>
<dbReference type="PANTHER" id="PTHR47053">
    <property type="entry name" value="MUREIN DD-ENDOPEPTIDASE MEPH-RELATED"/>
    <property type="match status" value="1"/>
</dbReference>
<comment type="similarity">
    <text evidence="1">Belongs to the peptidase C40 family.</text>
</comment>
<evidence type="ECO:0000313" key="8">
    <source>
        <dbReference type="Proteomes" id="UP000032024"/>
    </source>
</evidence>
<evidence type="ECO:0000256" key="1">
    <source>
        <dbReference type="ARBA" id="ARBA00007074"/>
    </source>
</evidence>
<dbReference type="PROSITE" id="PS51935">
    <property type="entry name" value="NLPC_P60"/>
    <property type="match status" value="1"/>
</dbReference>
<dbReference type="InterPro" id="IPR038765">
    <property type="entry name" value="Papain-like_cys_pep_sf"/>
</dbReference>
<sequence>MEKNGQYQAGEFPLDTAQNGNLRERGLNMGKQVYLVDTPVATVWTSAQSPGAGDEEALRNPANMKQWLTGLSLEQRHELWRKNKIQTQVLYGRKVIVHKTEGKWAYISVPEQRSSKHPDGYPGWVPRCQLKQGEGWPQDAAVCAVKKPFAMLYDENQLPLFEVSFQTRFFVVDETKDQFVVKTVHGKPASLKKQDVQLKGSSPGSQNRYMLDAGKMFLGLPYLWGGMSGYGYDCSGFSYTMVLAATGRTIARDAHEQAKGGAAVPLGSIAPGDLLFFAHEEGRGAIHHVGIYAGEGKLLHSPKTGRPVELLDMEGTIYEKELCCARRYWM</sequence>
<dbReference type="Pfam" id="PF23795">
    <property type="entry name" value="SH3_YKFC_2nd"/>
    <property type="match status" value="1"/>
</dbReference>
<feature type="region of interest" description="Disordered" evidence="5">
    <location>
        <begin position="1"/>
        <end position="21"/>
    </location>
</feature>
<proteinExistence type="inferred from homology"/>
<dbReference type="Proteomes" id="UP000032024">
    <property type="component" value="Chromosome"/>
</dbReference>
<dbReference type="Pfam" id="PF00877">
    <property type="entry name" value="NLPC_P60"/>
    <property type="match status" value="1"/>
</dbReference>
<dbReference type="EMBL" id="CP010525">
    <property type="protein sequence ID" value="AJO21887.1"/>
    <property type="molecule type" value="Genomic_DNA"/>
</dbReference>
<evidence type="ECO:0000256" key="2">
    <source>
        <dbReference type="ARBA" id="ARBA00022670"/>
    </source>
</evidence>
<feature type="domain" description="NlpC/P60" evidence="6">
    <location>
        <begin position="204"/>
        <end position="330"/>
    </location>
</feature>
<organism evidence="7 8">
    <name type="scientific">Heyndrickxia coagulans</name>
    <name type="common">Weizmannia coagulans</name>
    <dbReference type="NCBI Taxonomy" id="1398"/>
    <lineage>
        <taxon>Bacteria</taxon>
        <taxon>Bacillati</taxon>
        <taxon>Bacillota</taxon>
        <taxon>Bacilli</taxon>
        <taxon>Bacillales</taxon>
        <taxon>Bacillaceae</taxon>
        <taxon>Heyndrickxia</taxon>
    </lineage>
</organism>
<dbReference type="AlphaFoldDB" id="A0AAN0T350"/>
<dbReference type="GO" id="GO:0006508">
    <property type="term" value="P:proteolysis"/>
    <property type="evidence" value="ECO:0007669"/>
    <property type="project" value="UniProtKB-KW"/>
</dbReference>
<evidence type="ECO:0000256" key="3">
    <source>
        <dbReference type="ARBA" id="ARBA00022801"/>
    </source>
</evidence>
<dbReference type="InterPro" id="IPR051202">
    <property type="entry name" value="Peptidase_C40"/>
</dbReference>
<dbReference type="Gene3D" id="2.30.30.40">
    <property type="entry name" value="SH3 Domains"/>
    <property type="match status" value="2"/>
</dbReference>
<dbReference type="InterPro" id="IPR000064">
    <property type="entry name" value="NLP_P60_dom"/>
</dbReference>
<evidence type="ECO:0000313" key="7">
    <source>
        <dbReference type="EMBL" id="AJO21887.1"/>
    </source>
</evidence>
<dbReference type="SUPFAM" id="SSF54001">
    <property type="entry name" value="Cysteine proteinases"/>
    <property type="match status" value="1"/>
</dbReference>
<accession>A0AAN0T350</accession>